<dbReference type="Proteomes" id="UP001597497">
    <property type="component" value="Unassembled WGS sequence"/>
</dbReference>
<organism evidence="1 2">
    <name type="scientific">Marinicrinis sediminis</name>
    <dbReference type="NCBI Taxonomy" id="1652465"/>
    <lineage>
        <taxon>Bacteria</taxon>
        <taxon>Bacillati</taxon>
        <taxon>Bacillota</taxon>
        <taxon>Bacilli</taxon>
        <taxon>Bacillales</taxon>
        <taxon>Paenibacillaceae</taxon>
    </lineage>
</organism>
<comment type="caution">
    <text evidence="1">The sequence shown here is derived from an EMBL/GenBank/DDBJ whole genome shotgun (WGS) entry which is preliminary data.</text>
</comment>
<gene>
    <name evidence="1" type="ORF">ACFSUC_15725</name>
</gene>
<name>A0ABW5RF32_9BACL</name>
<reference evidence="2" key="1">
    <citation type="journal article" date="2019" name="Int. J. Syst. Evol. Microbiol.">
        <title>The Global Catalogue of Microorganisms (GCM) 10K type strain sequencing project: providing services to taxonomists for standard genome sequencing and annotation.</title>
        <authorList>
            <consortium name="The Broad Institute Genomics Platform"/>
            <consortium name="The Broad Institute Genome Sequencing Center for Infectious Disease"/>
            <person name="Wu L."/>
            <person name="Ma J."/>
        </authorList>
    </citation>
    <scope>NUCLEOTIDE SEQUENCE [LARGE SCALE GENOMIC DNA]</scope>
    <source>
        <strain evidence="2">KCTC 33676</strain>
    </source>
</reference>
<dbReference type="EMBL" id="JBHUMM010000043">
    <property type="protein sequence ID" value="MFD2673019.1"/>
    <property type="molecule type" value="Genomic_DNA"/>
</dbReference>
<protein>
    <submittedName>
        <fullName evidence="1">Aspartyl-phosphate phosphatase Spo0E family protein</fullName>
    </submittedName>
</protein>
<dbReference type="InterPro" id="IPR036638">
    <property type="entry name" value="HLH_DNA-bd_sf"/>
</dbReference>
<accession>A0ABW5RF32</accession>
<dbReference type="InterPro" id="IPR037208">
    <property type="entry name" value="Spo0E-like_sf"/>
</dbReference>
<dbReference type="SUPFAM" id="SSF140500">
    <property type="entry name" value="BAS1536-like"/>
    <property type="match status" value="1"/>
</dbReference>
<dbReference type="RefSeq" id="WP_379930575.1">
    <property type="nucleotide sequence ID" value="NZ_JBHUMM010000043.1"/>
</dbReference>
<evidence type="ECO:0000313" key="2">
    <source>
        <dbReference type="Proteomes" id="UP001597497"/>
    </source>
</evidence>
<dbReference type="Pfam" id="PF09388">
    <property type="entry name" value="SpoOE-like"/>
    <property type="match status" value="1"/>
</dbReference>
<sequence>MKDRMMMEAIERLRQEMVETAMDRGSMLHEEVIQLSHQLDRLLVYYQKMKTGAVVASRQDHSLAAG</sequence>
<evidence type="ECO:0000313" key="1">
    <source>
        <dbReference type="EMBL" id="MFD2673019.1"/>
    </source>
</evidence>
<dbReference type="Gene3D" id="4.10.280.10">
    <property type="entry name" value="Helix-loop-helix DNA-binding domain"/>
    <property type="match status" value="1"/>
</dbReference>
<dbReference type="InterPro" id="IPR018540">
    <property type="entry name" value="Spo0E-like"/>
</dbReference>
<proteinExistence type="predicted"/>
<keyword evidence="2" id="KW-1185">Reference proteome</keyword>